<dbReference type="CDD" id="cd06557">
    <property type="entry name" value="KPHMT-like"/>
    <property type="match status" value="1"/>
</dbReference>
<dbReference type="Pfam" id="PF02548">
    <property type="entry name" value="Pantoate_transf"/>
    <property type="match status" value="1"/>
</dbReference>
<dbReference type="PANTHER" id="PTHR20881">
    <property type="entry name" value="3-METHYL-2-OXOBUTANOATE HYDROXYMETHYLTRANSFERASE"/>
    <property type="match status" value="1"/>
</dbReference>
<dbReference type="GO" id="GO:0003864">
    <property type="term" value="F:3-methyl-2-oxobutanoate hydroxymethyltransferase activity"/>
    <property type="evidence" value="ECO:0007669"/>
    <property type="project" value="UniProtKB-EC"/>
</dbReference>
<comment type="pathway">
    <text evidence="1">Cofactor biosynthesis; (R)-pantothenate biosynthesis; (R)-pantoate from 3-methyl-2-oxobutanoate: step 1/2.</text>
</comment>
<dbReference type="InterPro" id="IPR040442">
    <property type="entry name" value="Pyrv_kinase-like_dom_sf"/>
</dbReference>
<sequence>MEALYGGAMHRRVTIVDLANAKKRGEKWVMLTSYEQMTAEIFDEAGIPVLLVGDSAGNNFLGFENTIPVTVDELIPLTRAVVGATKQALVIADLPFGSYESSPAQALATCTRFFKEAGAMGIKLEGAHIQTIEKLVSSGIPVMGHVGLTPQSLHQLGGYRVQGRSDGDAILEAALAIEAAGAFAIVLELMTAELAAKITAALSIPTIGIGAGIECDAQVLVWTDLMGITKNPPKLAKAYRNLRAEMLAAAGEFAHDVKIGAFPGPEQIFN</sequence>
<dbReference type="EMBL" id="CAFBMU010000008">
    <property type="protein sequence ID" value="CAB4924113.1"/>
    <property type="molecule type" value="Genomic_DNA"/>
</dbReference>
<reference evidence="5" key="1">
    <citation type="submission" date="2020-05" db="EMBL/GenBank/DDBJ databases">
        <authorList>
            <person name="Chiriac C."/>
            <person name="Salcher M."/>
            <person name="Ghai R."/>
            <person name="Kavagutti S V."/>
        </authorList>
    </citation>
    <scope>NUCLEOTIDE SEQUENCE</scope>
</reference>
<keyword evidence="4" id="KW-0808">Transferase</keyword>
<dbReference type="GO" id="GO:0015940">
    <property type="term" value="P:pantothenate biosynthetic process"/>
    <property type="evidence" value="ECO:0007669"/>
    <property type="project" value="InterPro"/>
</dbReference>
<evidence type="ECO:0000313" key="7">
    <source>
        <dbReference type="EMBL" id="CAB5158997.1"/>
    </source>
</evidence>
<accession>A0A6J6RA56</accession>
<dbReference type="NCBIfam" id="TIGR00222">
    <property type="entry name" value="panB"/>
    <property type="match status" value="1"/>
</dbReference>
<name>A0A6J6RA56_9ZZZZ</name>
<dbReference type="AlphaFoldDB" id="A0A6J6RA56"/>
<dbReference type="EMBL" id="CAFBRZ010000080">
    <property type="protein sequence ID" value="CAB5158997.1"/>
    <property type="molecule type" value="Genomic_DNA"/>
</dbReference>
<dbReference type="PANTHER" id="PTHR20881:SF0">
    <property type="entry name" value="3-METHYL-2-OXOBUTANOATE HYDROXYMETHYLTRANSFERASE"/>
    <property type="match status" value="1"/>
</dbReference>
<evidence type="ECO:0000256" key="3">
    <source>
        <dbReference type="ARBA" id="ARBA00012618"/>
    </source>
</evidence>
<dbReference type="SUPFAM" id="SSF51621">
    <property type="entry name" value="Phosphoenolpyruvate/pyruvate domain"/>
    <property type="match status" value="1"/>
</dbReference>
<comment type="similarity">
    <text evidence="2">Belongs to the PanB family.</text>
</comment>
<dbReference type="HAMAP" id="MF_00156">
    <property type="entry name" value="PanB"/>
    <property type="match status" value="1"/>
</dbReference>
<dbReference type="PIRSF" id="PIRSF000388">
    <property type="entry name" value="Pantoate_hydroxy_MeTrfase"/>
    <property type="match status" value="1"/>
</dbReference>
<dbReference type="Gene3D" id="3.20.20.60">
    <property type="entry name" value="Phosphoenolpyruvate-binding domains"/>
    <property type="match status" value="1"/>
</dbReference>
<protein>
    <recommendedName>
        <fullName evidence="3">3-methyl-2-oxobutanoate hydroxymethyltransferase</fullName>
        <ecNumber evidence="3">2.1.2.11</ecNumber>
    </recommendedName>
</protein>
<dbReference type="GO" id="GO:0000287">
    <property type="term" value="F:magnesium ion binding"/>
    <property type="evidence" value="ECO:0007669"/>
    <property type="project" value="TreeGrafter"/>
</dbReference>
<evidence type="ECO:0000256" key="4">
    <source>
        <dbReference type="ARBA" id="ARBA00022679"/>
    </source>
</evidence>
<evidence type="ECO:0000313" key="5">
    <source>
        <dbReference type="EMBL" id="CAB4720870.1"/>
    </source>
</evidence>
<dbReference type="InterPro" id="IPR003700">
    <property type="entry name" value="Pantoate_hydroxy_MeTrfase"/>
</dbReference>
<evidence type="ECO:0000256" key="1">
    <source>
        <dbReference type="ARBA" id="ARBA00005033"/>
    </source>
</evidence>
<evidence type="ECO:0000256" key="2">
    <source>
        <dbReference type="ARBA" id="ARBA00008676"/>
    </source>
</evidence>
<dbReference type="NCBIfam" id="NF001452">
    <property type="entry name" value="PRK00311.1"/>
    <property type="match status" value="1"/>
</dbReference>
<proteinExistence type="inferred from homology"/>
<dbReference type="GO" id="GO:0005737">
    <property type="term" value="C:cytoplasm"/>
    <property type="evidence" value="ECO:0007669"/>
    <property type="project" value="TreeGrafter"/>
</dbReference>
<evidence type="ECO:0000313" key="6">
    <source>
        <dbReference type="EMBL" id="CAB4924113.1"/>
    </source>
</evidence>
<organism evidence="5">
    <name type="scientific">freshwater metagenome</name>
    <dbReference type="NCBI Taxonomy" id="449393"/>
    <lineage>
        <taxon>unclassified sequences</taxon>
        <taxon>metagenomes</taxon>
        <taxon>ecological metagenomes</taxon>
    </lineage>
</organism>
<dbReference type="FunFam" id="3.20.20.60:FF:000003">
    <property type="entry name" value="3-methyl-2-oxobutanoate hydroxymethyltransferase"/>
    <property type="match status" value="1"/>
</dbReference>
<dbReference type="EC" id="2.1.2.11" evidence="3"/>
<dbReference type="EMBL" id="CAEZYE010000104">
    <property type="protein sequence ID" value="CAB4720870.1"/>
    <property type="molecule type" value="Genomic_DNA"/>
</dbReference>
<dbReference type="InterPro" id="IPR015813">
    <property type="entry name" value="Pyrv/PenolPyrv_kinase-like_dom"/>
</dbReference>
<gene>
    <name evidence="5" type="ORF">UFOPK2655_01318</name>
    <name evidence="6" type="ORF">UFOPK3667_00891</name>
    <name evidence="7" type="ORF">UFOPK4444_01163</name>
</gene>